<name>A0A5D0NUN4_9ACTN</name>
<evidence type="ECO:0000259" key="2">
    <source>
        <dbReference type="Pfam" id="PF10756"/>
    </source>
</evidence>
<keyword evidence="1" id="KW-0472">Membrane</keyword>
<organism evidence="3 4">
    <name type="scientific">Actinomadura chibensis</name>
    <dbReference type="NCBI Taxonomy" id="392828"/>
    <lineage>
        <taxon>Bacteria</taxon>
        <taxon>Bacillati</taxon>
        <taxon>Actinomycetota</taxon>
        <taxon>Actinomycetes</taxon>
        <taxon>Streptosporangiales</taxon>
        <taxon>Thermomonosporaceae</taxon>
        <taxon>Actinomadura</taxon>
    </lineage>
</organism>
<proteinExistence type="predicted"/>
<dbReference type="AlphaFoldDB" id="A0A5D0NUN4"/>
<dbReference type="Proteomes" id="UP000323380">
    <property type="component" value="Unassembled WGS sequence"/>
</dbReference>
<protein>
    <recommendedName>
        <fullName evidence="2">Low molecular weight protein antigen 6 PH domain-containing protein</fullName>
    </recommendedName>
</protein>
<feature type="domain" description="Low molecular weight protein antigen 6 PH" evidence="2">
    <location>
        <begin position="71"/>
        <end position="129"/>
    </location>
</feature>
<comment type="caution">
    <text evidence="3">The sequence shown here is derived from an EMBL/GenBank/DDBJ whole genome shotgun (WGS) entry which is preliminary data.</text>
</comment>
<feature type="transmembrane region" description="Helical" evidence="1">
    <location>
        <begin position="20"/>
        <end position="42"/>
    </location>
</feature>
<gene>
    <name evidence="3" type="ORF">FXF69_01175</name>
</gene>
<reference evidence="3 4" key="1">
    <citation type="submission" date="2019-08" db="EMBL/GenBank/DDBJ databases">
        <title>Actinomadura sp. nov. CYP1-5 isolated from mountain soil.</title>
        <authorList>
            <person name="Songsumanus A."/>
            <person name="Kuncharoen N."/>
            <person name="Kudo T."/>
            <person name="Yuki M."/>
            <person name="Igarashi Y."/>
            <person name="Tanasupawat S."/>
        </authorList>
    </citation>
    <scope>NUCLEOTIDE SEQUENCE [LARGE SCALE GENOMIC DNA]</scope>
    <source>
        <strain evidence="3 4">JCM 14158</strain>
    </source>
</reference>
<keyword evidence="4" id="KW-1185">Reference proteome</keyword>
<sequence>MTPEVRRATDPFKREYRADIGTLVGMPFVWGFFFLVVAILIVRTESHSAVKVLVLGLLVGIPLLYLGVEVRTRTYVSRDRILKRGLFRTIATPWQAIQGIETKQGPRYRYVVIYNFQGREIFLPHLISNEADVDKEVRALREIWEKRRGPRWKPIPEVAAKISLRE</sequence>
<keyword evidence="1" id="KW-1133">Transmembrane helix</keyword>
<evidence type="ECO:0000313" key="4">
    <source>
        <dbReference type="Proteomes" id="UP000323380"/>
    </source>
</evidence>
<dbReference type="EMBL" id="VSFG01000001">
    <property type="protein sequence ID" value="TYB47888.1"/>
    <property type="molecule type" value="Genomic_DNA"/>
</dbReference>
<accession>A0A5D0NUN4</accession>
<keyword evidence="1" id="KW-0812">Transmembrane</keyword>
<dbReference type="InterPro" id="IPR019692">
    <property type="entry name" value="CFP-6_PH"/>
</dbReference>
<evidence type="ECO:0000313" key="3">
    <source>
        <dbReference type="EMBL" id="TYB47888.1"/>
    </source>
</evidence>
<dbReference type="RefSeq" id="WP_067892709.1">
    <property type="nucleotide sequence ID" value="NZ_VSFG01000001.1"/>
</dbReference>
<evidence type="ECO:0000256" key="1">
    <source>
        <dbReference type="SAM" id="Phobius"/>
    </source>
</evidence>
<dbReference type="Pfam" id="PF10756">
    <property type="entry name" value="bPH_6"/>
    <property type="match status" value="1"/>
</dbReference>
<feature type="transmembrane region" description="Helical" evidence="1">
    <location>
        <begin position="48"/>
        <end position="68"/>
    </location>
</feature>